<dbReference type="EMBL" id="KR011062">
    <property type="protein sequence ID" value="AKJ71778.1"/>
    <property type="molecule type" value="Genomic_DNA"/>
</dbReference>
<evidence type="ECO:0000313" key="1">
    <source>
        <dbReference type="EMBL" id="AKJ71778.1"/>
    </source>
</evidence>
<sequence length="74" mass="8368">MWQGTITWHATPAEKRKFSGKTFWDCRKKMDEALGPGERLVRTLECDAFTEYDVFSAFSGMSTGTAIAEEVLTK</sequence>
<dbReference type="OrthoDB" id="35671at10239"/>
<reference evidence="1 2" key="1">
    <citation type="journal article" date="2015" name="Appl. Environ. Microbiol.">
        <title>Three of a Kind: Genetically Similar Tsukamurella Phages TIN2, TIN3, and TIN4.</title>
        <authorList>
            <person name="Dyson Z.A."/>
            <person name="Tucci J."/>
            <person name="Seviour R.J."/>
            <person name="Petrovski S."/>
        </authorList>
    </citation>
    <scope>NUCLEOTIDE SEQUENCE [LARGE SCALE GENOMIC DNA]</scope>
</reference>
<dbReference type="GeneID" id="26631049"/>
<accession>A0A0K0N5K3</accession>
<name>A0A0K0N5K3_9CAUD</name>
<keyword evidence="2" id="KW-1185">Reference proteome</keyword>
<dbReference type="RefSeq" id="YP_009204523.1">
    <property type="nucleotide sequence ID" value="NC_028865.1"/>
</dbReference>
<organism evidence="1 2">
    <name type="scientific">Tsukamurella phage TIN2</name>
    <dbReference type="NCBI Taxonomy" id="1636545"/>
    <lineage>
        <taxon>Viruses</taxon>
        <taxon>Duplodnaviria</taxon>
        <taxon>Heunggongvirae</taxon>
        <taxon>Uroviricota</taxon>
        <taxon>Caudoviricetes</taxon>
        <taxon>Tinduovirus</taxon>
        <taxon>Tinduovirus TIN2</taxon>
    </lineage>
</organism>
<dbReference type="Proteomes" id="UP000203853">
    <property type="component" value="Segment"/>
</dbReference>
<dbReference type="KEGG" id="vg:26631049"/>
<gene>
    <name evidence="1" type="ORF">TIN2_88</name>
</gene>
<evidence type="ECO:0000313" key="2">
    <source>
        <dbReference type="Proteomes" id="UP000203853"/>
    </source>
</evidence>
<proteinExistence type="predicted"/>
<protein>
    <submittedName>
        <fullName evidence="1">Uncharacterized protein</fullName>
    </submittedName>
</protein>